<evidence type="ECO:0000256" key="1">
    <source>
        <dbReference type="ARBA" id="ARBA00004200"/>
    </source>
</evidence>
<reference evidence="14" key="1">
    <citation type="submission" date="2022-01" db="UniProtKB">
        <authorList>
            <consortium name="EnsemblMetazoa"/>
        </authorList>
    </citation>
    <scope>IDENTIFICATION</scope>
</reference>
<sequence>MGTEEIHCAKLGFFDSDIKRVSMSESNSPSYSVESDRFFDPNFTAEISQKMRVPKRINVDGVSDMPNMNRSESHWMPAEKLDMHVPERIVVAEDPYLDNIMYLGQETHFGTKALPREIVLDNTIIPSDPGVRVQTPPRVITIDSNYYHDDYQPSPIFSMPPRKQDMDRRFDMSHVNNNSVNLNDSVASVEGMTLNEEVVHLRRQLAKLNRRVMTVELDNLQRQNRDKIVYALGLAYFFFKTFIWLSRSS</sequence>
<dbReference type="AlphaFoldDB" id="A0A8I6SE17"/>
<evidence type="ECO:0000256" key="10">
    <source>
        <dbReference type="ARBA" id="ARBA00023140"/>
    </source>
</evidence>
<evidence type="ECO:0000313" key="15">
    <source>
        <dbReference type="Proteomes" id="UP000494040"/>
    </source>
</evidence>
<dbReference type="RefSeq" id="XP_014259062.1">
    <property type="nucleotide sequence ID" value="XM_014403576.2"/>
</dbReference>
<evidence type="ECO:0000256" key="7">
    <source>
        <dbReference type="ARBA" id="ARBA00023054"/>
    </source>
</evidence>
<evidence type="ECO:0000256" key="4">
    <source>
        <dbReference type="ARBA" id="ARBA00022692"/>
    </source>
</evidence>
<dbReference type="EnsemblMetazoa" id="XM_014403576.2">
    <property type="protein sequence ID" value="XP_014259062.1"/>
    <property type="gene ID" value="LOC106672278"/>
</dbReference>
<keyword evidence="4 12" id="KW-0812">Transmembrane</keyword>
<dbReference type="Pfam" id="PF05644">
    <property type="entry name" value="Miff"/>
    <property type="match status" value="1"/>
</dbReference>
<evidence type="ECO:0000256" key="9">
    <source>
        <dbReference type="ARBA" id="ARBA00023136"/>
    </source>
</evidence>
<evidence type="ECO:0000256" key="8">
    <source>
        <dbReference type="ARBA" id="ARBA00023128"/>
    </source>
</evidence>
<keyword evidence="15" id="KW-1185">Reference proteome</keyword>
<keyword evidence="5" id="KW-1000">Mitochondrion outer membrane</keyword>
<proteinExistence type="inferred from homology"/>
<dbReference type="PANTHER" id="PTHR16501">
    <property type="entry name" value="TRANSPORT AND GOLGI ORGANIZATION PROTEIN 11"/>
    <property type="match status" value="1"/>
</dbReference>
<keyword evidence="9 12" id="KW-0472">Membrane</keyword>
<evidence type="ECO:0000256" key="6">
    <source>
        <dbReference type="ARBA" id="ARBA00022989"/>
    </source>
</evidence>
<keyword evidence="6 12" id="KW-1133">Transmembrane helix</keyword>
<dbReference type="InterPro" id="IPR008518">
    <property type="entry name" value="Mff/Tango-11"/>
</dbReference>
<evidence type="ECO:0000313" key="14">
    <source>
        <dbReference type="EnsemblMetazoa" id="XP_014259062.1"/>
    </source>
</evidence>
<organism evidence="14 15">
    <name type="scientific">Cimex lectularius</name>
    <name type="common">Bed bug</name>
    <name type="synonym">Acanthia lectularia</name>
    <dbReference type="NCBI Taxonomy" id="79782"/>
    <lineage>
        <taxon>Eukaryota</taxon>
        <taxon>Metazoa</taxon>
        <taxon>Ecdysozoa</taxon>
        <taxon>Arthropoda</taxon>
        <taxon>Hexapoda</taxon>
        <taxon>Insecta</taxon>
        <taxon>Pterygota</taxon>
        <taxon>Neoptera</taxon>
        <taxon>Paraneoptera</taxon>
        <taxon>Hemiptera</taxon>
        <taxon>Heteroptera</taxon>
        <taxon>Panheteroptera</taxon>
        <taxon>Cimicomorpha</taxon>
        <taxon>Cimicidae</taxon>
        <taxon>Cimex</taxon>
    </lineage>
</organism>
<evidence type="ECO:0000256" key="3">
    <source>
        <dbReference type="ARBA" id="ARBA00009806"/>
    </source>
</evidence>
<dbReference type="GO" id="GO:0005741">
    <property type="term" value="C:mitochondrial outer membrane"/>
    <property type="evidence" value="ECO:0007669"/>
    <property type="project" value="UniProtKB-SubCell"/>
</dbReference>
<evidence type="ECO:0000256" key="5">
    <source>
        <dbReference type="ARBA" id="ARBA00022787"/>
    </source>
</evidence>
<dbReference type="PANTHER" id="PTHR16501:SF6">
    <property type="entry name" value="TRANSPORT AND GOLGI ORGANIZATION PROTEIN 11"/>
    <property type="match status" value="1"/>
</dbReference>
<comment type="subcellular location">
    <subcellularLocation>
        <location evidence="1">Mitochondrion outer membrane</location>
        <topology evidence="1">Single-pass type IV membrane protein</topology>
    </subcellularLocation>
    <subcellularLocation>
        <location evidence="2">Peroxisome</location>
    </subcellularLocation>
</comment>
<feature type="transmembrane region" description="Helical" evidence="12">
    <location>
        <begin position="228"/>
        <end position="245"/>
    </location>
</feature>
<keyword evidence="10" id="KW-0576">Peroxisome</keyword>
<dbReference type="CTD" id="246596"/>
<dbReference type="InterPro" id="IPR039433">
    <property type="entry name" value="Mff-like_dom"/>
</dbReference>
<accession>A0A8I6SE17</accession>
<evidence type="ECO:0000256" key="2">
    <source>
        <dbReference type="ARBA" id="ARBA00004275"/>
    </source>
</evidence>
<dbReference type="OrthoDB" id="5986838at2759"/>
<feature type="coiled-coil region" evidence="11">
    <location>
        <begin position="191"/>
        <end position="218"/>
    </location>
</feature>
<comment type="similarity">
    <text evidence="3">Belongs to the Tango11 family.</text>
</comment>
<protein>
    <recommendedName>
        <fullName evidence="13">Mff-like domain-containing protein</fullName>
    </recommendedName>
</protein>
<keyword evidence="8" id="KW-0496">Mitochondrion</keyword>
<keyword evidence="7 11" id="KW-0175">Coiled coil</keyword>
<evidence type="ECO:0000259" key="13">
    <source>
        <dbReference type="Pfam" id="PF05644"/>
    </source>
</evidence>
<evidence type="ECO:0000256" key="12">
    <source>
        <dbReference type="SAM" id="Phobius"/>
    </source>
</evidence>
<dbReference type="KEGG" id="clec:106672278"/>
<evidence type="ECO:0000256" key="11">
    <source>
        <dbReference type="SAM" id="Coils"/>
    </source>
</evidence>
<dbReference type="OMA" id="FKTFMWL"/>
<dbReference type="GO" id="GO:0005777">
    <property type="term" value="C:peroxisome"/>
    <property type="evidence" value="ECO:0007669"/>
    <property type="project" value="UniProtKB-SubCell"/>
</dbReference>
<dbReference type="Proteomes" id="UP000494040">
    <property type="component" value="Unassembled WGS sequence"/>
</dbReference>
<name>A0A8I6SE17_CIMLE</name>
<feature type="domain" description="Mff-like" evidence="13">
    <location>
        <begin position="36"/>
        <end position="183"/>
    </location>
</feature>
<dbReference type="GeneID" id="106672278"/>